<dbReference type="AlphaFoldDB" id="A0A132BQQ8"/>
<proteinExistence type="predicted"/>
<name>A0A132BQQ8_9RHOB</name>
<dbReference type="Proteomes" id="UP000068382">
    <property type="component" value="Unassembled WGS sequence"/>
</dbReference>
<evidence type="ECO:0000313" key="3">
    <source>
        <dbReference type="Proteomes" id="UP000068382"/>
    </source>
</evidence>
<gene>
    <name evidence="2" type="ORF">TRIHO_46050</name>
</gene>
<comment type="caution">
    <text evidence="2">The sequence shown here is derived from an EMBL/GenBank/DDBJ whole genome shotgun (WGS) entry which is preliminary data.</text>
</comment>
<keyword evidence="3" id="KW-1185">Reference proteome</keyword>
<accession>A0A132BQQ8</accession>
<keyword evidence="1" id="KW-0732">Signal</keyword>
<evidence type="ECO:0000256" key="1">
    <source>
        <dbReference type="SAM" id="SignalP"/>
    </source>
</evidence>
<feature type="signal peptide" evidence="1">
    <location>
        <begin position="1"/>
        <end position="24"/>
    </location>
</feature>
<evidence type="ECO:0000313" key="2">
    <source>
        <dbReference type="EMBL" id="KUP90738.1"/>
    </source>
</evidence>
<sequence>MIQHIKTIALAALIAVVSLTKAYATDSACAETMPAGHVVLTQD</sequence>
<dbReference type="RefSeq" id="WP_269745375.1">
    <property type="nucleotide sequence ID" value="NZ_LPUY01000138.1"/>
</dbReference>
<protein>
    <submittedName>
        <fullName evidence="2">Uncharacterized protein</fullName>
    </submittedName>
</protein>
<reference evidence="2 3" key="1">
    <citation type="submission" date="2015-12" db="EMBL/GenBank/DDBJ databases">
        <title>Genome sequence of the marine Rhodobacteraceae strain O3.65, Candidatus Tritonibacter horizontis.</title>
        <authorList>
            <person name="Poehlein A."/>
            <person name="Giebel H.A."/>
            <person name="Voget S."/>
            <person name="Brinkhoff T."/>
        </authorList>
    </citation>
    <scope>NUCLEOTIDE SEQUENCE [LARGE SCALE GENOMIC DNA]</scope>
    <source>
        <strain evidence="2 3">O3.65</strain>
    </source>
</reference>
<dbReference type="EMBL" id="LPUY01000138">
    <property type="protein sequence ID" value="KUP90738.1"/>
    <property type="molecule type" value="Genomic_DNA"/>
</dbReference>
<feature type="chain" id="PRO_5007288430" evidence="1">
    <location>
        <begin position="25"/>
        <end position="43"/>
    </location>
</feature>
<organism evidence="2 3">
    <name type="scientific">Tritonibacter horizontis</name>
    <dbReference type="NCBI Taxonomy" id="1768241"/>
    <lineage>
        <taxon>Bacteria</taxon>
        <taxon>Pseudomonadati</taxon>
        <taxon>Pseudomonadota</taxon>
        <taxon>Alphaproteobacteria</taxon>
        <taxon>Rhodobacterales</taxon>
        <taxon>Paracoccaceae</taxon>
        <taxon>Tritonibacter</taxon>
    </lineage>
</organism>